<reference evidence="1 2" key="1">
    <citation type="submission" date="2016-10" db="EMBL/GenBank/DDBJ databases">
        <authorList>
            <person name="de Groot N.N."/>
        </authorList>
    </citation>
    <scope>NUCLEOTIDE SEQUENCE [LARGE SCALE GENOMIC DNA]</scope>
    <source>
        <strain evidence="1 2">CGMCC 1.7056</strain>
    </source>
</reference>
<dbReference type="Proteomes" id="UP000198832">
    <property type="component" value="Unassembled WGS sequence"/>
</dbReference>
<keyword evidence="2" id="KW-1185">Reference proteome</keyword>
<dbReference type="EMBL" id="FOLB01000005">
    <property type="protein sequence ID" value="SFC32478.1"/>
    <property type="molecule type" value="Genomic_DNA"/>
</dbReference>
<evidence type="ECO:0000313" key="1">
    <source>
        <dbReference type="EMBL" id="SFC32478.1"/>
    </source>
</evidence>
<dbReference type="AlphaFoldDB" id="A0A1I1IE19"/>
<evidence type="ECO:0000313" key="2">
    <source>
        <dbReference type="Proteomes" id="UP000198832"/>
    </source>
</evidence>
<gene>
    <name evidence="1" type="ORF">SAMN04487968_105182</name>
</gene>
<protein>
    <submittedName>
        <fullName evidence="1">Uncharacterized protein</fullName>
    </submittedName>
</protein>
<dbReference type="STRING" id="574651.SAMN04487968_105182"/>
<dbReference type="RefSeq" id="WP_091122627.1">
    <property type="nucleotide sequence ID" value="NZ_FOLB01000005.1"/>
</dbReference>
<dbReference type="OrthoDB" id="3786371at2"/>
<sequence>MSDRLTAWAAVLDELERSVADAQRSLAAGGTESYAAWQPPADLGPLPLELADQASELVERQRRTLDEGAPVLAAARGALDYTRRARRAAVPATHRAATSVYLDVTA</sequence>
<accession>A0A1I1IE19</accession>
<organism evidence="1 2">
    <name type="scientific">Nocardioides terrae</name>
    <dbReference type="NCBI Taxonomy" id="574651"/>
    <lineage>
        <taxon>Bacteria</taxon>
        <taxon>Bacillati</taxon>
        <taxon>Actinomycetota</taxon>
        <taxon>Actinomycetes</taxon>
        <taxon>Propionibacteriales</taxon>
        <taxon>Nocardioidaceae</taxon>
        <taxon>Nocardioides</taxon>
    </lineage>
</organism>
<proteinExistence type="predicted"/>
<name>A0A1I1IE19_9ACTN</name>